<evidence type="ECO:0008006" key="4">
    <source>
        <dbReference type="Google" id="ProtNLM"/>
    </source>
</evidence>
<feature type="chain" id="PRO_5022034874" description="DUF5626 domain-containing protein" evidence="1">
    <location>
        <begin position="29"/>
        <end position="159"/>
    </location>
</feature>
<reference evidence="2 3" key="1">
    <citation type="submission" date="2019-07" db="EMBL/GenBank/DDBJ databases">
        <authorList>
            <person name="Hibberd C M."/>
            <person name="Gehrig L. J."/>
            <person name="Chang H.-W."/>
            <person name="Venkatesh S."/>
        </authorList>
    </citation>
    <scope>NUCLEOTIDE SEQUENCE [LARGE SCALE GENOMIC DNA]</scope>
    <source>
        <strain evidence="2">Blautia_luti_SSTS_Bg7063</strain>
    </source>
</reference>
<organism evidence="2 3">
    <name type="scientific">Blautia luti</name>
    <dbReference type="NCBI Taxonomy" id="89014"/>
    <lineage>
        <taxon>Bacteria</taxon>
        <taxon>Bacillati</taxon>
        <taxon>Bacillota</taxon>
        <taxon>Clostridia</taxon>
        <taxon>Lachnospirales</taxon>
        <taxon>Lachnospiraceae</taxon>
        <taxon>Blautia</taxon>
    </lineage>
</organism>
<sequence>MKEKIKKTIMAVFLVFCCCMLLGIPVMAENLSDDFSVETDTDADYAEDTTYSVLRGNNLNLGNSSIKKLASNKVIISGLTQCHHSCDIVYLNMYLERKVNGTYSTYKSWSFTKKNATNLVKDITVIVPSGYYYRVRGYHAAKDGSKESTTTLTSGILVK</sequence>
<evidence type="ECO:0000313" key="2">
    <source>
        <dbReference type="EMBL" id="VUX35512.1"/>
    </source>
</evidence>
<dbReference type="Proteomes" id="UP000408482">
    <property type="component" value="Unassembled WGS sequence"/>
</dbReference>
<evidence type="ECO:0000313" key="3">
    <source>
        <dbReference type="Proteomes" id="UP000408482"/>
    </source>
</evidence>
<name>A0A564VUQ7_9FIRM</name>
<gene>
    <name evidence="2" type="ORF">RSSSTS7063_02869</name>
</gene>
<keyword evidence="3" id="KW-1185">Reference proteome</keyword>
<protein>
    <recommendedName>
        <fullName evidence="4">DUF5626 domain-containing protein</fullName>
    </recommendedName>
</protein>
<dbReference type="RefSeq" id="WP_243121618.1">
    <property type="nucleotide sequence ID" value="NZ_CABHMX010000001.1"/>
</dbReference>
<dbReference type="EMBL" id="CABHNW010000055">
    <property type="protein sequence ID" value="VUX35512.1"/>
    <property type="molecule type" value="Genomic_DNA"/>
</dbReference>
<feature type="signal peptide" evidence="1">
    <location>
        <begin position="1"/>
        <end position="28"/>
    </location>
</feature>
<accession>A0A564VUQ7</accession>
<evidence type="ECO:0000256" key="1">
    <source>
        <dbReference type="SAM" id="SignalP"/>
    </source>
</evidence>
<proteinExistence type="predicted"/>
<dbReference type="AlphaFoldDB" id="A0A564VUQ7"/>
<dbReference type="InterPro" id="IPR046145">
    <property type="entry name" value="DUF6147"/>
</dbReference>
<keyword evidence="1" id="KW-0732">Signal</keyword>
<dbReference type="Pfam" id="PF19644">
    <property type="entry name" value="DUF6147"/>
    <property type="match status" value="1"/>
</dbReference>